<dbReference type="InterPro" id="IPR018247">
    <property type="entry name" value="EF_Hand_1_Ca_BS"/>
</dbReference>
<dbReference type="Proteomes" id="UP000663829">
    <property type="component" value="Unassembled WGS sequence"/>
</dbReference>
<dbReference type="InterPro" id="IPR028846">
    <property type="entry name" value="Recoverin"/>
</dbReference>
<dbReference type="Pfam" id="PF13499">
    <property type="entry name" value="EF-hand_7"/>
    <property type="match status" value="1"/>
</dbReference>
<reference evidence="5" key="1">
    <citation type="submission" date="2021-02" db="EMBL/GenBank/DDBJ databases">
        <authorList>
            <person name="Nowell W R."/>
        </authorList>
    </citation>
    <scope>NUCLEOTIDE SEQUENCE</scope>
</reference>
<dbReference type="EMBL" id="CAJNOQ010020465">
    <property type="protein sequence ID" value="CAF1469330.1"/>
    <property type="molecule type" value="Genomic_DNA"/>
</dbReference>
<dbReference type="AlphaFoldDB" id="A0A815QY73"/>
<gene>
    <name evidence="5" type="ORF">GPM918_LOCUS35401</name>
    <name evidence="6" type="ORF">SRO942_LOCUS36119</name>
</gene>
<feature type="domain" description="EF-hand" evidence="4">
    <location>
        <begin position="106"/>
        <end position="141"/>
    </location>
</feature>
<feature type="domain" description="EF-hand" evidence="4">
    <location>
        <begin position="60"/>
        <end position="95"/>
    </location>
</feature>
<dbReference type="GO" id="GO:0005509">
    <property type="term" value="F:calcium ion binding"/>
    <property type="evidence" value="ECO:0007669"/>
    <property type="project" value="InterPro"/>
</dbReference>
<dbReference type="PRINTS" id="PR00450">
    <property type="entry name" value="RECOVERIN"/>
</dbReference>
<proteinExistence type="predicted"/>
<comment type="caution">
    <text evidence="5">The sequence shown here is derived from an EMBL/GenBank/DDBJ whole genome shotgun (WGS) entry which is preliminary data.</text>
</comment>
<dbReference type="PROSITE" id="PS50222">
    <property type="entry name" value="EF_HAND_2"/>
    <property type="match status" value="2"/>
</dbReference>
<dbReference type="Gene3D" id="1.10.238.10">
    <property type="entry name" value="EF-hand"/>
    <property type="match status" value="2"/>
</dbReference>
<evidence type="ECO:0000256" key="2">
    <source>
        <dbReference type="ARBA" id="ARBA00022737"/>
    </source>
</evidence>
<protein>
    <recommendedName>
        <fullName evidence="4">EF-hand domain-containing protein</fullName>
    </recommendedName>
</protein>
<evidence type="ECO:0000313" key="5">
    <source>
        <dbReference type="EMBL" id="CAF1469330.1"/>
    </source>
</evidence>
<keyword evidence="1" id="KW-0479">Metal-binding</keyword>
<feature type="non-terminal residue" evidence="5">
    <location>
        <position position="1"/>
    </location>
</feature>
<dbReference type="InterPro" id="IPR011992">
    <property type="entry name" value="EF-hand-dom_pair"/>
</dbReference>
<dbReference type="PANTHER" id="PTHR23055:SF69">
    <property type="entry name" value="NEURONAL CALCIUM SENSOR 2"/>
    <property type="match status" value="1"/>
</dbReference>
<evidence type="ECO:0000256" key="3">
    <source>
        <dbReference type="ARBA" id="ARBA00022837"/>
    </source>
</evidence>
<dbReference type="PROSITE" id="PS00018">
    <property type="entry name" value="EF_HAND_1"/>
    <property type="match status" value="1"/>
</dbReference>
<dbReference type="Proteomes" id="UP000681722">
    <property type="component" value="Unassembled WGS sequence"/>
</dbReference>
<dbReference type="InterPro" id="IPR002048">
    <property type="entry name" value="EF_hand_dom"/>
</dbReference>
<sequence length="159" mass="18181">NTNFTEEEIRRWHSDFLKQCPNGKMDKKQLTEAYKFYPNGKVDNFVKNAFATFDKNHEGNLDERLAVAFDMHDISDDGQIDQKELTNMISAIYDLNGETDRQGDREPKKRAAKIISALDVGNDKKISKQEFITGCKADPIICHILAPFKSTSNTLVMDY</sequence>
<organism evidence="5 7">
    <name type="scientific">Didymodactylos carnosus</name>
    <dbReference type="NCBI Taxonomy" id="1234261"/>
    <lineage>
        <taxon>Eukaryota</taxon>
        <taxon>Metazoa</taxon>
        <taxon>Spiralia</taxon>
        <taxon>Gnathifera</taxon>
        <taxon>Rotifera</taxon>
        <taxon>Eurotatoria</taxon>
        <taxon>Bdelloidea</taxon>
        <taxon>Philodinida</taxon>
        <taxon>Philodinidae</taxon>
        <taxon>Didymodactylos</taxon>
    </lineage>
</organism>
<accession>A0A815QY73</accession>
<evidence type="ECO:0000313" key="7">
    <source>
        <dbReference type="Proteomes" id="UP000663829"/>
    </source>
</evidence>
<dbReference type="SUPFAM" id="SSF47473">
    <property type="entry name" value="EF-hand"/>
    <property type="match status" value="1"/>
</dbReference>
<name>A0A815QY73_9BILA</name>
<keyword evidence="2" id="KW-0677">Repeat</keyword>
<dbReference type="SMART" id="SM00054">
    <property type="entry name" value="EFh"/>
    <property type="match status" value="2"/>
</dbReference>
<evidence type="ECO:0000256" key="1">
    <source>
        <dbReference type="ARBA" id="ARBA00022723"/>
    </source>
</evidence>
<evidence type="ECO:0000313" key="6">
    <source>
        <dbReference type="EMBL" id="CAF4337576.1"/>
    </source>
</evidence>
<dbReference type="PANTHER" id="PTHR23055">
    <property type="entry name" value="CALCIUM BINDING PROTEINS"/>
    <property type="match status" value="1"/>
</dbReference>
<dbReference type="EMBL" id="CAJOBC010085933">
    <property type="protein sequence ID" value="CAF4337576.1"/>
    <property type="molecule type" value="Genomic_DNA"/>
</dbReference>
<keyword evidence="3" id="KW-0106">Calcium</keyword>
<evidence type="ECO:0000259" key="4">
    <source>
        <dbReference type="PROSITE" id="PS50222"/>
    </source>
</evidence>
<keyword evidence="7" id="KW-1185">Reference proteome</keyword>